<keyword evidence="1" id="KW-0812">Transmembrane</keyword>
<protein>
    <submittedName>
        <fullName evidence="2">Uncharacterized protein</fullName>
    </submittedName>
</protein>
<reference evidence="2" key="1">
    <citation type="submission" date="2018-05" db="EMBL/GenBank/DDBJ databases">
        <authorList>
            <person name="Lanie J.A."/>
            <person name="Ng W.-L."/>
            <person name="Kazmierczak K.M."/>
            <person name="Andrzejewski T.M."/>
            <person name="Davidsen T.M."/>
            <person name="Wayne K.J."/>
            <person name="Tettelin H."/>
            <person name="Glass J.I."/>
            <person name="Rusch D."/>
            <person name="Podicherti R."/>
            <person name="Tsui H.-C.T."/>
            <person name="Winkler M.E."/>
        </authorList>
    </citation>
    <scope>NUCLEOTIDE SEQUENCE</scope>
</reference>
<evidence type="ECO:0000313" key="2">
    <source>
        <dbReference type="EMBL" id="SVC92934.1"/>
    </source>
</evidence>
<keyword evidence="1" id="KW-1133">Transmembrane helix</keyword>
<sequence>MNRQTIMLIAMVVGLGVFFSDTIMQLFSKGSAALPSLSKPSAPKGIDDSAIRALLDGAGADSLAFGPDQWSSDIFHDRTGVFESWFNVTGISKAPSGYMAIINDEIIKEGDNIMGFRVTKIQDDHVHMIKNKDKIILELIQ</sequence>
<evidence type="ECO:0000256" key="1">
    <source>
        <dbReference type="SAM" id="Phobius"/>
    </source>
</evidence>
<organism evidence="2">
    <name type="scientific">marine metagenome</name>
    <dbReference type="NCBI Taxonomy" id="408172"/>
    <lineage>
        <taxon>unclassified sequences</taxon>
        <taxon>metagenomes</taxon>
        <taxon>ecological metagenomes</taxon>
    </lineage>
</organism>
<gene>
    <name evidence="2" type="ORF">METZ01_LOCUS345788</name>
</gene>
<proteinExistence type="predicted"/>
<dbReference type="EMBL" id="UINC01119249">
    <property type="protein sequence ID" value="SVC92934.1"/>
    <property type="molecule type" value="Genomic_DNA"/>
</dbReference>
<feature type="transmembrane region" description="Helical" evidence="1">
    <location>
        <begin position="6"/>
        <end position="27"/>
    </location>
</feature>
<accession>A0A382R5B8</accession>
<dbReference type="AlphaFoldDB" id="A0A382R5B8"/>
<name>A0A382R5B8_9ZZZZ</name>
<keyword evidence="1" id="KW-0472">Membrane</keyword>